<feature type="region of interest" description="Disordered" evidence="1">
    <location>
        <begin position="90"/>
        <end position="109"/>
    </location>
</feature>
<reference evidence="2" key="1">
    <citation type="submission" date="2023-03" db="EMBL/GenBank/DDBJ databases">
        <title>Andean soil-derived lignocellulolytic bacterial consortium as a source of novel taxa and putative plastic-active enzymes.</title>
        <authorList>
            <person name="Diaz-Garcia L."/>
            <person name="Chuvochina M."/>
            <person name="Feuerriegel G."/>
            <person name="Bunk B."/>
            <person name="Sproer C."/>
            <person name="Streit W.R."/>
            <person name="Rodriguez L.M."/>
            <person name="Overmann J."/>
            <person name="Jimenez D.J."/>
        </authorList>
    </citation>
    <scope>NUCLEOTIDE SEQUENCE</scope>
    <source>
        <strain evidence="2">MAG 876</strain>
    </source>
</reference>
<accession>A0AAJ5WM15</accession>
<evidence type="ECO:0000313" key="3">
    <source>
        <dbReference type="Proteomes" id="UP001216329"/>
    </source>
</evidence>
<protein>
    <submittedName>
        <fullName evidence="2">Uncharacterized protein</fullName>
    </submittedName>
</protein>
<organism evidence="2 3">
    <name type="scientific">Candidatus Pseudomonas phytovorans</name>
    <dbReference type="NCBI Taxonomy" id="3121377"/>
    <lineage>
        <taxon>Bacteria</taxon>
        <taxon>Pseudomonadati</taxon>
        <taxon>Pseudomonadota</taxon>
        <taxon>Gammaproteobacteria</taxon>
        <taxon>Pseudomonadales</taxon>
        <taxon>Pseudomonadaceae</taxon>
        <taxon>Pseudomonas</taxon>
    </lineage>
</organism>
<evidence type="ECO:0000313" key="2">
    <source>
        <dbReference type="EMBL" id="WEK32918.1"/>
    </source>
</evidence>
<evidence type="ECO:0000256" key="1">
    <source>
        <dbReference type="SAM" id="MobiDB-lite"/>
    </source>
</evidence>
<proteinExistence type="predicted"/>
<sequence>MRNRGKVYWDWANPELHFRNYDERLSCGTLINVQVRTSTLNVTQLFFGIYGAKGLLLLEENHPDCQGQTMTTAMAWGLQRACDWISEMLPAPTTPLPKPLPRRGSRFNR</sequence>
<dbReference type="EMBL" id="CP119325">
    <property type="protein sequence ID" value="WEK32918.1"/>
    <property type="molecule type" value="Genomic_DNA"/>
</dbReference>
<name>A0AAJ5WM15_9PSED</name>
<feature type="compositionally biased region" description="Basic residues" evidence="1">
    <location>
        <begin position="100"/>
        <end position="109"/>
    </location>
</feature>
<dbReference type="Proteomes" id="UP001216329">
    <property type="component" value="Chromosome"/>
</dbReference>
<dbReference type="AlphaFoldDB" id="A0AAJ5WM15"/>
<gene>
    <name evidence="2" type="ORF">P0Y58_12230</name>
</gene>